<name>A0A1G7S241_9HYPH</name>
<dbReference type="GO" id="GO:0016757">
    <property type="term" value="F:glycosyltransferase activity"/>
    <property type="evidence" value="ECO:0007669"/>
    <property type="project" value="UniProtKB-ARBA"/>
</dbReference>
<dbReference type="STRING" id="440168.SAMN04487974_101256"/>
<keyword evidence="3" id="KW-1185">Reference proteome</keyword>
<dbReference type="Proteomes" id="UP000199495">
    <property type="component" value="Unassembled WGS sequence"/>
</dbReference>
<reference evidence="2 3" key="1">
    <citation type="submission" date="2016-10" db="EMBL/GenBank/DDBJ databases">
        <authorList>
            <person name="de Groot N.N."/>
        </authorList>
    </citation>
    <scope>NUCLEOTIDE SEQUENCE [LARGE SCALE GENOMIC DNA]</scope>
    <source>
        <strain evidence="2 3">CGMCC 1.10267</strain>
    </source>
</reference>
<evidence type="ECO:0000313" key="2">
    <source>
        <dbReference type="EMBL" id="SDG17004.1"/>
    </source>
</evidence>
<dbReference type="SUPFAM" id="SSF53756">
    <property type="entry name" value="UDP-Glycosyltransferase/glycogen phosphorylase"/>
    <property type="match status" value="1"/>
</dbReference>
<dbReference type="Pfam" id="PF13439">
    <property type="entry name" value="Glyco_transf_4"/>
    <property type="match status" value="1"/>
</dbReference>
<dbReference type="EMBL" id="FNCS01000001">
    <property type="protein sequence ID" value="SDG17004.1"/>
    <property type="molecule type" value="Genomic_DNA"/>
</dbReference>
<dbReference type="Gene3D" id="3.40.50.2000">
    <property type="entry name" value="Glycogen Phosphorylase B"/>
    <property type="match status" value="2"/>
</dbReference>
<protein>
    <submittedName>
        <fullName evidence="2">N-acetylgalactosamine-N,N'-diacetylbacillosaminyl-diphospho-undecaprenol 4-alpha-N-acetylgalactosaminyltransferase</fullName>
    </submittedName>
</protein>
<evidence type="ECO:0000259" key="1">
    <source>
        <dbReference type="Pfam" id="PF13439"/>
    </source>
</evidence>
<dbReference type="AlphaFoldDB" id="A0A1G7S241"/>
<accession>A0A1G7S241</accession>
<evidence type="ECO:0000313" key="3">
    <source>
        <dbReference type="Proteomes" id="UP000199495"/>
    </source>
</evidence>
<gene>
    <name evidence="2" type="ORF">SAMN04487974_101256</name>
</gene>
<proteinExistence type="predicted"/>
<sequence>MQQPYVFVINSLVGGGAERVMARILCNAADHAGAHPLHLVLLDIEPPAYEVPGFVTVHQLDTGGSTLKGILGLYRLLSKLRPRACLSFLTRSNMIAVIVCRLLSIRCVISERVHSTSHHGNSIPGRAAKILTRLLYPRADAVIAVSDGIADDLSDNYGVDRDKIITIPNPIDEVSTRQMAAAPTELSVTRPLIVAMGRLVPNKNFSMLIEAFAKSQIKGTLIIMGEGPKRAALTAQIDALSGKGRVQLPGFLANPFAIVASADCYVLPSNGEGFPNGLIEAMILGRPVIATNCHSGPSEILADRPYFEINAVHEAPYGVLVPTNDPGAMAEALQKVLAPGEFGDRSTRALKGAQRYQLGPTVARYFQVLDPERHIEAASPALRQVN</sequence>
<dbReference type="InterPro" id="IPR028098">
    <property type="entry name" value="Glyco_trans_4-like_N"/>
</dbReference>
<keyword evidence="2" id="KW-0808">Transferase</keyword>
<dbReference type="Pfam" id="PF13692">
    <property type="entry name" value="Glyco_trans_1_4"/>
    <property type="match status" value="1"/>
</dbReference>
<dbReference type="PANTHER" id="PTHR12526">
    <property type="entry name" value="GLYCOSYLTRANSFERASE"/>
    <property type="match status" value="1"/>
</dbReference>
<dbReference type="CDD" id="cd03811">
    <property type="entry name" value="GT4_GT28_WabH-like"/>
    <property type="match status" value="1"/>
</dbReference>
<organism evidence="2 3">
    <name type="scientific">Pelagibacterium luteolum</name>
    <dbReference type="NCBI Taxonomy" id="440168"/>
    <lineage>
        <taxon>Bacteria</taxon>
        <taxon>Pseudomonadati</taxon>
        <taxon>Pseudomonadota</taxon>
        <taxon>Alphaproteobacteria</taxon>
        <taxon>Hyphomicrobiales</taxon>
        <taxon>Devosiaceae</taxon>
        <taxon>Pelagibacterium</taxon>
    </lineage>
</organism>
<feature type="domain" description="Glycosyltransferase subfamily 4-like N-terminal" evidence="1">
    <location>
        <begin position="15"/>
        <end position="172"/>
    </location>
</feature>